<organism evidence="1">
    <name type="scientific">Mycobacterium leprae</name>
    <dbReference type="NCBI Taxonomy" id="1769"/>
    <lineage>
        <taxon>Bacteria</taxon>
        <taxon>Bacillati</taxon>
        <taxon>Actinomycetota</taxon>
        <taxon>Actinomycetes</taxon>
        <taxon>Mycobacteriales</taxon>
        <taxon>Mycobacteriaceae</taxon>
        <taxon>Mycobacterium</taxon>
    </lineage>
</organism>
<dbReference type="Gene3D" id="3.40.50.720">
    <property type="entry name" value="NAD(P)-binding Rossmann-like Domain"/>
    <property type="match status" value="1"/>
</dbReference>
<sequence>MEAYAASKVGIQAFTHSLALEYSREGLRAVCVGPGYLPKDAAWSLFLRLMPIPSTALQSSSIGMANPAAVVGVDRHAGVLGRPRRHVHHRH</sequence>
<dbReference type="EMBL" id="U15187">
    <property type="protein sequence ID" value="AAA63141.1"/>
    <property type="molecule type" value="Genomic_DNA"/>
</dbReference>
<dbReference type="PRINTS" id="PR00081">
    <property type="entry name" value="GDHRDH"/>
</dbReference>
<reference evidence="1" key="1">
    <citation type="submission" date="1994-09" db="EMBL/GenBank/DDBJ databases">
        <authorList>
            <person name="Robison K."/>
        </authorList>
    </citation>
    <scope>NUCLEOTIDE SEQUENCE</scope>
</reference>
<proteinExistence type="predicted"/>
<reference evidence="1" key="2">
    <citation type="submission" date="1995-04" db="EMBL/GenBank/DDBJ databases">
        <authorList>
            <person name="Smith D.R."/>
        </authorList>
    </citation>
    <scope>NUCLEOTIDE SEQUENCE</scope>
</reference>
<evidence type="ECO:0000313" key="1">
    <source>
        <dbReference type="EMBL" id="AAA63141.1"/>
    </source>
</evidence>
<name>Q50161_MYCLR</name>
<dbReference type="AlphaFoldDB" id="Q50161"/>
<dbReference type="InterPro" id="IPR036291">
    <property type="entry name" value="NAD(P)-bd_dom_sf"/>
</dbReference>
<protein>
    <submittedName>
        <fullName evidence="1">Dhx</fullName>
    </submittedName>
</protein>
<dbReference type="InterPro" id="IPR002347">
    <property type="entry name" value="SDR_fam"/>
</dbReference>
<accession>Q50161</accession>
<dbReference type="Pfam" id="PF00106">
    <property type="entry name" value="adh_short"/>
    <property type="match status" value="1"/>
</dbReference>
<dbReference type="SUPFAM" id="SSF51735">
    <property type="entry name" value="NAD(P)-binding Rossmann-fold domains"/>
    <property type="match status" value="1"/>
</dbReference>